<dbReference type="KEGG" id="sfd:USDA257_c23890"/>
<dbReference type="Proteomes" id="UP000006180">
    <property type="component" value="Chromosome"/>
</dbReference>
<dbReference type="HOGENOM" id="CLU_2318575_0_0_5"/>
<dbReference type="AlphaFoldDB" id="I3X509"/>
<evidence type="ECO:0000313" key="2">
    <source>
        <dbReference type="Proteomes" id="UP000006180"/>
    </source>
</evidence>
<dbReference type="eggNOG" id="COG0537">
    <property type="taxonomic scope" value="Bacteria"/>
</dbReference>
<gene>
    <name evidence="1" type="ORF">USDA257_c23890</name>
</gene>
<organism evidence="1 2">
    <name type="scientific">Sinorhizobium fredii (strain USDA 257)</name>
    <dbReference type="NCBI Taxonomy" id="1185652"/>
    <lineage>
        <taxon>Bacteria</taxon>
        <taxon>Pseudomonadati</taxon>
        <taxon>Pseudomonadota</taxon>
        <taxon>Alphaproteobacteria</taxon>
        <taxon>Hyphomicrobiales</taxon>
        <taxon>Rhizobiaceae</taxon>
        <taxon>Sinorhizobium/Ensifer group</taxon>
        <taxon>Sinorhizobium</taxon>
    </lineage>
</organism>
<dbReference type="EMBL" id="CP003563">
    <property type="protein sequence ID" value="AFL50965.1"/>
    <property type="molecule type" value="Genomic_DNA"/>
</dbReference>
<name>I3X509_SINF2</name>
<proteinExistence type="predicted"/>
<reference evidence="1 2" key="1">
    <citation type="journal article" date="2012" name="J. Bacteriol.">
        <title>Complete genome sequence of the broad-host-range strain Sinorhizobium fredii USDA257.</title>
        <authorList>
            <person name="Schuldes J."/>
            <person name="Rodriguez Orbegoso M."/>
            <person name="Schmeisser C."/>
            <person name="Krishnan H.B."/>
            <person name="Daniel R."/>
            <person name="Streit W.R."/>
        </authorList>
    </citation>
    <scope>NUCLEOTIDE SEQUENCE [LARGE SCALE GENOMIC DNA]</scope>
    <source>
        <strain evidence="1 2">USDA 257</strain>
    </source>
</reference>
<sequence length="99" mass="11266">MPNVCTSADMVTFQDSIHFHVIPIYNWVEELFWSVARYRLLGTFAEGPGETATDGAEMTLFVWREFCERAEPPPIKGPSVSQAIDLLREEIQFSQNLDA</sequence>
<protein>
    <submittedName>
        <fullName evidence="1">Uncharacterized protein</fullName>
    </submittedName>
</protein>
<dbReference type="STRING" id="1185652.USDA257_c23890"/>
<accession>I3X509</accession>
<evidence type="ECO:0000313" key="1">
    <source>
        <dbReference type="EMBL" id="AFL50965.1"/>
    </source>
</evidence>
<dbReference type="PATRIC" id="fig|1185652.3.peg.2472"/>